<gene>
    <name evidence="2" type="ORF">SPMU_00230</name>
</gene>
<organism evidence="2 3">
    <name type="scientific">Sphingomonas mucosissima</name>
    <dbReference type="NCBI Taxonomy" id="370959"/>
    <lineage>
        <taxon>Bacteria</taxon>
        <taxon>Pseudomonadati</taxon>
        <taxon>Pseudomonadota</taxon>
        <taxon>Alphaproteobacteria</taxon>
        <taxon>Sphingomonadales</taxon>
        <taxon>Sphingomonadaceae</taxon>
        <taxon>Sphingomonas</taxon>
    </lineage>
</organism>
<evidence type="ECO:0000313" key="3">
    <source>
        <dbReference type="Proteomes" id="UP000197783"/>
    </source>
</evidence>
<protein>
    <submittedName>
        <fullName evidence="2">Uncharacterized protein</fullName>
    </submittedName>
</protein>
<dbReference type="EMBL" id="NBBJ01000001">
    <property type="protein sequence ID" value="OWK31705.1"/>
    <property type="molecule type" value="Genomic_DNA"/>
</dbReference>
<evidence type="ECO:0000256" key="1">
    <source>
        <dbReference type="SAM" id="MobiDB-lite"/>
    </source>
</evidence>
<keyword evidence="3" id="KW-1185">Reference proteome</keyword>
<comment type="caution">
    <text evidence="2">The sequence shown here is derived from an EMBL/GenBank/DDBJ whole genome shotgun (WGS) entry which is preliminary data.</text>
</comment>
<accession>A0A245ZPP6</accession>
<proteinExistence type="predicted"/>
<sequence length="76" mass="8343">MQCDMIMADPVGSFRYGNDASYDEADPLVQILPAPLADYEEADPLPLTAPPVSEDTPIFFTRTDAGTPAERRLLRS</sequence>
<evidence type="ECO:0000313" key="2">
    <source>
        <dbReference type="EMBL" id="OWK31705.1"/>
    </source>
</evidence>
<name>A0A245ZPP6_9SPHN</name>
<feature type="region of interest" description="Disordered" evidence="1">
    <location>
        <begin position="43"/>
        <end position="76"/>
    </location>
</feature>
<dbReference type="AlphaFoldDB" id="A0A245ZPP6"/>
<reference evidence="2 3" key="1">
    <citation type="submission" date="2017-03" db="EMBL/GenBank/DDBJ databases">
        <title>Genome sequence of Sphingomonas mucosissima DSM 17494.</title>
        <authorList>
            <person name="Poehlein A."/>
            <person name="Wuebbeler J.H."/>
            <person name="Steinbuechel A."/>
            <person name="Daniel R."/>
        </authorList>
    </citation>
    <scope>NUCLEOTIDE SEQUENCE [LARGE SCALE GENOMIC DNA]</scope>
    <source>
        <strain evidence="2 3">DSM 17494</strain>
    </source>
</reference>
<dbReference type="Proteomes" id="UP000197783">
    <property type="component" value="Unassembled WGS sequence"/>
</dbReference>